<evidence type="ECO:0000313" key="2">
    <source>
        <dbReference type="Proteomes" id="UP000218334"/>
    </source>
</evidence>
<keyword evidence="2" id="KW-1185">Reference proteome</keyword>
<dbReference type="AlphaFoldDB" id="A0A2H3BCR0"/>
<gene>
    <name evidence="1" type="ORF">ARMSODRAFT_656945</name>
</gene>
<dbReference type="EMBL" id="KZ293474">
    <property type="protein sequence ID" value="PBK61633.1"/>
    <property type="molecule type" value="Genomic_DNA"/>
</dbReference>
<evidence type="ECO:0000313" key="1">
    <source>
        <dbReference type="EMBL" id="PBK61633.1"/>
    </source>
</evidence>
<sequence length="190" mass="21527">MNSHHAFSAAELRPSTVDPARIRLHDGPDLLDVFSHYHWVPFFLSFNSSFKFSHNPSLFITSFALIFIHGGRPEHRTPHRRHCSGGSGLRYPCVRRPRNLGRCGFFSHHIDSLPIPPCSAPYYMVQFLCVLDNILHFIHSPCHRWTSIRGTANIWSLCHSSGSDLCGSSSDGLYNILISPLYAHPYEVLS</sequence>
<protein>
    <submittedName>
        <fullName evidence="1">Uncharacterized protein</fullName>
    </submittedName>
</protein>
<accession>A0A2H3BCR0</accession>
<organism evidence="1 2">
    <name type="scientific">Armillaria solidipes</name>
    <dbReference type="NCBI Taxonomy" id="1076256"/>
    <lineage>
        <taxon>Eukaryota</taxon>
        <taxon>Fungi</taxon>
        <taxon>Dikarya</taxon>
        <taxon>Basidiomycota</taxon>
        <taxon>Agaricomycotina</taxon>
        <taxon>Agaricomycetes</taxon>
        <taxon>Agaricomycetidae</taxon>
        <taxon>Agaricales</taxon>
        <taxon>Marasmiineae</taxon>
        <taxon>Physalacriaceae</taxon>
        <taxon>Armillaria</taxon>
    </lineage>
</organism>
<dbReference type="Proteomes" id="UP000218334">
    <property type="component" value="Unassembled WGS sequence"/>
</dbReference>
<reference evidence="2" key="1">
    <citation type="journal article" date="2017" name="Nat. Ecol. Evol.">
        <title>Genome expansion and lineage-specific genetic innovations in the forest pathogenic fungi Armillaria.</title>
        <authorList>
            <person name="Sipos G."/>
            <person name="Prasanna A.N."/>
            <person name="Walter M.C."/>
            <person name="O'Connor E."/>
            <person name="Balint B."/>
            <person name="Krizsan K."/>
            <person name="Kiss B."/>
            <person name="Hess J."/>
            <person name="Varga T."/>
            <person name="Slot J."/>
            <person name="Riley R."/>
            <person name="Boka B."/>
            <person name="Rigling D."/>
            <person name="Barry K."/>
            <person name="Lee J."/>
            <person name="Mihaltcheva S."/>
            <person name="LaButti K."/>
            <person name="Lipzen A."/>
            <person name="Waldron R."/>
            <person name="Moloney N.M."/>
            <person name="Sperisen C."/>
            <person name="Kredics L."/>
            <person name="Vagvoelgyi C."/>
            <person name="Patrignani A."/>
            <person name="Fitzpatrick D."/>
            <person name="Nagy I."/>
            <person name="Doyle S."/>
            <person name="Anderson J.B."/>
            <person name="Grigoriev I.V."/>
            <person name="Gueldener U."/>
            <person name="Muensterkoetter M."/>
            <person name="Nagy L.G."/>
        </authorList>
    </citation>
    <scope>NUCLEOTIDE SEQUENCE [LARGE SCALE GENOMIC DNA]</scope>
    <source>
        <strain evidence="2">28-4</strain>
    </source>
</reference>
<name>A0A2H3BCR0_9AGAR</name>
<proteinExistence type="predicted"/>